<keyword evidence="3 15" id="KW-0812">Transmembrane</keyword>
<feature type="transmembrane region" description="Helical" evidence="16">
    <location>
        <begin position="200"/>
        <end position="226"/>
    </location>
</feature>
<dbReference type="PANTHER" id="PTHR24241">
    <property type="entry name" value="NEUROPEPTIDE RECEPTOR-RELATED G-PROTEIN COUPLED RECEPTOR"/>
    <property type="match status" value="1"/>
</dbReference>
<keyword evidence="6 16" id="KW-0472">Membrane</keyword>
<comment type="function">
    <text evidence="11">Receptor for NPAF (A-18-F-amide) and NPFF (F-8-F-amide) neuropeptides, also known as morphine-modulating peptides. Can also be activated by a variety of naturally occurring or synthetic FMRF-amide like ligands. This receptor mediates its action by association with G proteins that activate a phosphatidylinositol-calcium second messenger system.</text>
</comment>
<evidence type="ECO:0000256" key="15">
    <source>
        <dbReference type="RuleBase" id="RU000688"/>
    </source>
</evidence>
<dbReference type="Gene3D" id="1.20.1070.10">
    <property type="entry name" value="Rhodopsin 7-helix transmembrane proteins"/>
    <property type="match status" value="1"/>
</dbReference>
<dbReference type="Proteomes" id="UP001501920">
    <property type="component" value="Chromosome 18"/>
</dbReference>
<dbReference type="CTD" id="559950"/>
<evidence type="ECO:0000256" key="13">
    <source>
        <dbReference type="ARBA" id="ARBA00075893"/>
    </source>
</evidence>
<proteinExistence type="inferred from homology"/>
<evidence type="ECO:0000256" key="6">
    <source>
        <dbReference type="ARBA" id="ARBA00023136"/>
    </source>
</evidence>
<dbReference type="PRINTS" id="PR01570">
    <property type="entry name" value="NPFFRECEPTOR"/>
</dbReference>
<dbReference type="GeneID" id="108440153"/>
<dbReference type="STRING" id="42514.ENSPNAP00000011897"/>
<dbReference type="PRINTS" id="PR00237">
    <property type="entry name" value="GPCRRHODOPSN"/>
</dbReference>
<dbReference type="InterPro" id="IPR005395">
    <property type="entry name" value="NPFF_rcpt"/>
</dbReference>
<evidence type="ECO:0000256" key="2">
    <source>
        <dbReference type="ARBA" id="ARBA00022475"/>
    </source>
</evidence>
<dbReference type="GO" id="GO:0008188">
    <property type="term" value="F:neuropeptide receptor activity"/>
    <property type="evidence" value="ECO:0007669"/>
    <property type="project" value="InterPro"/>
</dbReference>
<reference evidence="18" key="2">
    <citation type="submission" date="2025-08" db="UniProtKB">
        <authorList>
            <consortium name="Ensembl"/>
        </authorList>
    </citation>
    <scope>IDENTIFICATION</scope>
</reference>
<evidence type="ECO:0000256" key="1">
    <source>
        <dbReference type="ARBA" id="ARBA00004651"/>
    </source>
</evidence>
<dbReference type="InterPro" id="IPR000276">
    <property type="entry name" value="GPCR_Rhodpsn"/>
</dbReference>
<feature type="transmembrane region" description="Helical" evidence="16">
    <location>
        <begin position="67"/>
        <end position="87"/>
    </location>
</feature>
<dbReference type="PROSITE" id="PS00237">
    <property type="entry name" value="G_PROTEIN_RECEP_F1_1"/>
    <property type="match status" value="1"/>
</dbReference>
<evidence type="ECO:0000256" key="16">
    <source>
        <dbReference type="SAM" id="Phobius"/>
    </source>
</evidence>
<dbReference type="PANTHER" id="PTHR24241:SF82">
    <property type="entry name" value="NEUROPEPTIDE FF RECEPTOR 1-RELATED"/>
    <property type="match status" value="1"/>
</dbReference>
<comment type="subcellular location">
    <subcellularLocation>
        <location evidence="1">Cell membrane</location>
        <topology evidence="1">Multi-pass membrane protein</topology>
    </subcellularLocation>
</comment>
<name>A0A3B4CIS2_PYGNA</name>
<evidence type="ECO:0000256" key="3">
    <source>
        <dbReference type="ARBA" id="ARBA00022692"/>
    </source>
</evidence>
<evidence type="ECO:0000256" key="5">
    <source>
        <dbReference type="ARBA" id="ARBA00023040"/>
    </source>
</evidence>
<feature type="transmembrane region" description="Helical" evidence="16">
    <location>
        <begin position="251"/>
        <end position="272"/>
    </location>
</feature>
<accession>A0A3B4CIS2</accession>
<dbReference type="Pfam" id="PF00001">
    <property type="entry name" value="7tm_1"/>
    <property type="match status" value="1"/>
</dbReference>
<evidence type="ECO:0000256" key="8">
    <source>
        <dbReference type="ARBA" id="ARBA00023170"/>
    </source>
</evidence>
<feature type="transmembrane region" description="Helical" evidence="16">
    <location>
        <begin position="145"/>
        <end position="169"/>
    </location>
</feature>
<feature type="domain" description="G-protein coupled receptors family 1 profile" evidence="17">
    <location>
        <begin position="46"/>
        <end position="312"/>
    </location>
</feature>
<evidence type="ECO:0000256" key="10">
    <source>
        <dbReference type="ARBA" id="ARBA00023224"/>
    </source>
</evidence>
<dbReference type="FunFam" id="1.20.1070.10:FF:000153">
    <property type="entry name" value="Neuropeptide FF receptor 1"/>
    <property type="match status" value="1"/>
</dbReference>
<evidence type="ECO:0000256" key="11">
    <source>
        <dbReference type="ARBA" id="ARBA00025478"/>
    </source>
</evidence>
<evidence type="ECO:0000256" key="14">
    <source>
        <dbReference type="ARBA" id="ARBA00082066"/>
    </source>
</evidence>
<keyword evidence="9" id="KW-0325">Glycoprotein</keyword>
<feature type="transmembrane region" description="Helical" evidence="16">
    <location>
        <begin position="292"/>
        <end position="315"/>
    </location>
</feature>
<keyword evidence="19" id="KW-1185">Reference proteome</keyword>
<evidence type="ECO:0000259" key="17">
    <source>
        <dbReference type="PROSITE" id="PS50262"/>
    </source>
</evidence>
<protein>
    <recommendedName>
        <fullName evidence="12">Neuropeptide FF receptor 1</fullName>
    </recommendedName>
    <alternativeName>
        <fullName evidence="14">G-protein coupled receptor 147</fullName>
    </alternativeName>
    <alternativeName>
        <fullName evidence="13">RFamide-related peptide receptor OT7T022</fullName>
    </alternativeName>
</protein>
<evidence type="ECO:0000256" key="7">
    <source>
        <dbReference type="ARBA" id="ARBA00023157"/>
    </source>
</evidence>
<sequence length="394" mass="44585">MNMSDVNWTLDSGSNLTFLPYYLHSSAMAMSYILSYLLVLLLCVCGNGLVCVVVLRNRNMRSVTNLFILNLAVSDLLVGVVCVPTTLIDSLISGWPFSQTTCTLSNLIQGMSVSASVFTLVAIAVDRYTGIVYPFRHRMRPITALFAIFFIWLLAFAIIFPSAATLTVIHLDDTYMVQDNQTYPLFVCYEDWPQADMRRIYTTVIFVHVYLAPLALISIMYGCIAAKLSGNLRHHRGSEARRGRSRRRVKVIKMLIMVATLFMVSWLPLWTLMLLTDYQDLNRQQIDFLSSYLFPVAHWLAFFNSGINPIIYGFFNENFRRGFQAAVACRSCDLPPVTMFTRRFVLLPANKVSVGNGEANRGKKELRGTQVQGILLEDLDRLTGVKQMNGAWTE</sequence>
<dbReference type="Ensembl" id="ENSPNAT00000019008.2">
    <property type="protein sequence ID" value="ENSPNAP00000011897.2"/>
    <property type="gene ID" value="ENSPNAG00000017600.2"/>
</dbReference>
<comment type="similarity">
    <text evidence="15">Belongs to the G-protein coupled receptor 1 family.</text>
</comment>
<keyword evidence="10 15" id="KW-0807">Transducer</keyword>
<keyword evidence="4 16" id="KW-1133">Transmembrane helix</keyword>
<dbReference type="RefSeq" id="XP_017574383.2">
    <property type="nucleotide sequence ID" value="XM_017718894.2"/>
</dbReference>
<dbReference type="GO" id="GO:0032870">
    <property type="term" value="P:cellular response to hormone stimulus"/>
    <property type="evidence" value="ECO:0007669"/>
    <property type="project" value="TreeGrafter"/>
</dbReference>
<reference evidence="18 19" key="1">
    <citation type="submission" date="2020-10" db="EMBL/GenBank/DDBJ databases">
        <title>Pygocentrus nattereri (red-bellied piranha) genome, fPygNat1, primary haplotype.</title>
        <authorList>
            <person name="Myers G."/>
            <person name="Meyer A."/>
            <person name="Karagic N."/>
            <person name="Pippel M."/>
            <person name="Winkler S."/>
            <person name="Tracey A."/>
            <person name="Wood J."/>
            <person name="Formenti G."/>
            <person name="Howe K."/>
            <person name="Fedrigo O."/>
            <person name="Jarvis E.D."/>
        </authorList>
    </citation>
    <scope>NUCLEOTIDE SEQUENCE [LARGE SCALE GENOMIC DNA]</scope>
</reference>
<dbReference type="SMART" id="SM01381">
    <property type="entry name" value="7TM_GPCR_Srsx"/>
    <property type="match status" value="1"/>
</dbReference>
<keyword evidence="8 15" id="KW-0675">Receptor</keyword>
<feature type="transmembrane region" description="Helical" evidence="16">
    <location>
        <begin position="107"/>
        <end position="125"/>
    </location>
</feature>
<keyword evidence="5 15" id="KW-0297">G-protein coupled receptor</keyword>
<feature type="transmembrane region" description="Helical" evidence="16">
    <location>
        <begin position="33"/>
        <end position="55"/>
    </location>
</feature>
<organism evidence="18 19">
    <name type="scientific">Pygocentrus nattereri</name>
    <name type="common">Red-bellied piranha</name>
    <dbReference type="NCBI Taxonomy" id="42514"/>
    <lineage>
        <taxon>Eukaryota</taxon>
        <taxon>Metazoa</taxon>
        <taxon>Chordata</taxon>
        <taxon>Craniata</taxon>
        <taxon>Vertebrata</taxon>
        <taxon>Euteleostomi</taxon>
        <taxon>Actinopterygii</taxon>
        <taxon>Neopterygii</taxon>
        <taxon>Teleostei</taxon>
        <taxon>Ostariophysi</taxon>
        <taxon>Characiformes</taxon>
        <taxon>Characoidei</taxon>
        <taxon>Pygocentrus</taxon>
    </lineage>
</organism>
<dbReference type="GO" id="GO:0042277">
    <property type="term" value="F:peptide binding"/>
    <property type="evidence" value="ECO:0007669"/>
    <property type="project" value="TreeGrafter"/>
</dbReference>
<dbReference type="PROSITE" id="PS50262">
    <property type="entry name" value="G_PROTEIN_RECEP_F1_2"/>
    <property type="match status" value="1"/>
</dbReference>
<evidence type="ECO:0000256" key="9">
    <source>
        <dbReference type="ARBA" id="ARBA00023180"/>
    </source>
</evidence>
<dbReference type="OMA" id="FVCYEDW"/>
<evidence type="ECO:0000313" key="19">
    <source>
        <dbReference type="Proteomes" id="UP001501920"/>
    </source>
</evidence>
<reference evidence="18" key="3">
    <citation type="submission" date="2025-09" db="UniProtKB">
        <authorList>
            <consortium name="Ensembl"/>
        </authorList>
    </citation>
    <scope>IDENTIFICATION</scope>
</reference>
<evidence type="ECO:0000256" key="12">
    <source>
        <dbReference type="ARBA" id="ARBA00074417"/>
    </source>
</evidence>
<dbReference type="SUPFAM" id="SSF81321">
    <property type="entry name" value="Family A G protein-coupled receptor-like"/>
    <property type="match status" value="1"/>
</dbReference>
<keyword evidence="2" id="KW-1003">Cell membrane</keyword>
<keyword evidence="7" id="KW-1015">Disulfide bond</keyword>
<dbReference type="GeneTree" id="ENSGT01150000286926"/>
<dbReference type="GO" id="GO:0005886">
    <property type="term" value="C:plasma membrane"/>
    <property type="evidence" value="ECO:0007669"/>
    <property type="project" value="UniProtKB-SubCell"/>
</dbReference>
<dbReference type="InterPro" id="IPR017452">
    <property type="entry name" value="GPCR_Rhodpsn_7TM"/>
</dbReference>
<evidence type="ECO:0000256" key="4">
    <source>
        <dbReference type="ARBA" id="ARBA00022989"/>
    </source>
</evidence>
<dbReference type="AlphaFoldDB" id="A0A3B4CIS2"/>
<evidence type="ECO:0000313" key="18">
    <source>
        <dbReference type="Ensembl" id="ENSPNAP00000011897.2"/>
    </source>
</evidence>